<protein>
    <submittedName>
        <fullName evidence="2">Uncharacterized protein</fullName>
    </submittedName>
</protein>
<feature type="region of interest" description="Disordered" evidence="1">
    <location>
        <begin position="73"/>
        <end position="94"/>
    </location>
</feature>
<comment type="caution">
    <text evidence="2">The sequence shown here is derived from an EMBL/GenBank/DDBJ whole genome shotgun (WGS) entry which is preliminary data.</text>
</comment>
<dbReference type="AlphaFoldDB" id="A0A6B0RG23"/>
<name>A0A6B0RG23_9CETA</name>
<proteinExistence type="predicted"/>
<evidence type="ECO:0000313" key="2">
    <source>
        <dbReference type="EMBL" id="MXQ89099.1"/>
    </source>
</evidence>
<dbReference type="Proteomes" id="UP000322234">
    <property type="component" value="Unassembled WGS sequence"/>
</dbReference>
<keyword evidence="3" id="KW-1185">Reference proteome</keyword>
<organism evidence="2 3">
    <name type="scientific">Bos mutus</name>
    <name type="common">wild yak</name>
    <dbReference type="NCBI Taxonomy" id="72004"/>
    <lineage>
        <taxon>Eukaryota</taxon>
        <taxon>Metazoa</taxon>
        <taxon>Chordata</taxon>
        <taxon>Craniata</taxon>
        <taxon>Vertebrata</taxon>
        <taxon>Euteleostomi</taxon>
        <taxon>Mammalia</taxon>
        <taxon>Eutheria</taxon>
        <taxon>Laurasiatheria</taxon>
        <taxon>Artiodactyla</taxon>
        <taxon>Ruminantia</taxon>
        <taxon>Pecora</taxon>
        <taxon>Bovidae</taxon>
        <taxon>Bovinae</taxon>
        <taxon>Bos</taxon>
    </lineage>
</organism>
<evidence type="ECO:0000313" key="3">
    <source>
        <dbReference type="Proteomes" id="UP000322234"/>
    </source>
</evidence>
<gene>
    <name evidence="2" type="ORF">E5288_WYG007839</name>
</gene>
<accession>A0A6B0RG23</accession>
<dbReference type="EMBL" id="VBQZ03000052">
    <property type="protein sequence ID" value="MXQ89099.1"/>
    <property type="molecule type" value="Genomic_DNA"/>
</dbReference>
<evidence type="ECO:0000256" key="1">
    <source>
        <dbReference type="SAM" id="MobiDB-lite"/>
    </source>
</evidence>
<reference evidence="2" key="1">
    <citation type="submission" date="2019-10" db="EMBL/GenBank/DDBJ databases">
        <title>The sequence and de novo assembly of the wild yak genome.</title>
        <authorList>
            <person name="Liu Y."/>
        </authorList>
    </citation>
    <scope>NUCLEOTIDE SEQUENCE [LARGE SCALE GENOMIC DNA]</scope>
    <source>
        <strain evidence="2">WY2019</strain>
    </source>
</reference>
<sequence>MRMHQSCQVNAAFWYSFAAQERKELRTWVIRFCCCSQTASAALGPSVCPLVKLTQQRFPKHFHPPDSFMKIESPTVLADPTDDSTRQGTALRGG</sequence>